<organism evidence="1 2">
    <name type="scientific">Sediminicola luteus</name>
    <dbReference type="NCBI Taxonomy" id="319238"/>
    <lineage>
        <taxon>Bacteria</taxon>
        <taxon>Pseudomonadati</taxon>
        <taxon>Bacteroidota</taxon>
        <taxon>Flavobacteriia</taxon>
        <taxon>Flavobacteriales</taxon>
        <taxon>Flavobacteriaceae</taxon>
        <taxon>Sediminicola</taxon>
    </lineage>
</organism>
<dbReference type="Gene3D" id="3.30.1330.60">
    <property type="entry name" value="OmpA-like domain"/>
    <property type="match status" value="1"/>
</dbReference>
<dbReference type="EMBL" id="NBWU01000008">
    <property type="protein sequence ID" value="PCE62674.1"/>
    <property type="molecule type" value="Genomic_DNA"/>
</dbReference>
<dbReference type="Gene3D" id="2.60.40.1120">
    <property type="entry name" value="Carboxypeptidase-like, regulatory domain"/>
    <property type="match status" value="1"/>
</dbReference>
<gene>
    <name evidence="1" type="ORF">B7P33_18765</name>
</gene>
<reference evidence="1 2" key="1">
    <citation type="submission" date="2017-04" db="EMBL/GenBank/DDBJ databases">
        <title>A new member of the family Flavobacteriaceae isolated from ascidians.</title>
        <authorList>
            <person name="Chen L."/>
        </authorList>
    </citation>
    <scope>NUCLEOTIDE SEQUENCE [LARGE SCALE GENOMIC DNA]</scope>
    <source>
        <strain evidence="1 2">HQA918</strain>
    </source>
</reference>
<dbReference type="OrthoDB" id="9809364at2"/>
<proteinExistence type="predicted"/>
<evidence type="ECO:0000313" key="1">
    <source>
        <dbReference type="EMBL" id="PCE62674.1"/>
    </source>
</evidence>
<dbReference type="AlphaFoldDB" id="A0A2A4G3W7"/>
<keyword evidence="2" id="KW-1185">Reference proteome</keyword>
<dbReference type="InterPro" id="IPR036737">
    <property type="entry name" value="OmpA-like_sf"/>
</dbReference>
<name>A0A2A4G3W7_9FLAO</name>
<dbReference type="Proteomes" id="UP000219559">
    <property type="component" value="Unassembled WGS sequence"/>
</dbReference>
<dbReference type="SUPFAM" id="SSF103088">
    <property type="entry name" value="OmpA-like"/>
    <property type="match status" value="1"/>
</dbReference>
<accession>A0A2A4G3W7</accession>
<dbReference type="InterPro" id="IPR011042">
    <property type="entry name" value="6-blade_b-propeller_TolB-like"/>
</dbReference>
<dbReference type="Gene3D" id="1.25.40.10">
    <property type="entry name" value="Tetratricopeptide repeat domain"/>
    <property type="match status" value="1"/>
</dbReference>
<dbReference type="SUPFAM" id="SSF82171">
    <property type="entry name" value="DPP6 N-terminal domain-like"/>
    <property type="match status" value="1"/>
</dbReference>
<protein>
    <recommendedName>
        <fullName evidence="3">OmpA-like domain-containing protein</fullName>
    </recommendedName>
</protein>
<dbReference type="Pfam" id="PF07676">
    <property type="entry name" value="PD40"/>
    <property type="match status" value="2"/>
</dbReference>
<dbReference type="RefSeq" id="WP_097443761.1">
    <property type="nucleotide sequence ID" value="NZ_NBWU01000008.1"/>
</dbReference>
<dbReference type="SUPFAM" id="SSF49478">
    <property type="entry name" value="Cna protein B-type domain"/>
    <property type="match status" value="1"/>
</dbReference>
<dbReference type="SUPFAM" id="SSF48452">
    <property type="entry name" value="TPR-like"/>
    <property type="match status" value="1"/>
</dbReference>
<evidence type="ECO:0000313" key="2">
    <source>
        <dbReference type="Proteomes" id="UP000219559"/>
    </source>
</evidence>
<dbReference type="Pfam" id="PF13620">
    <property type="entry name" value="CarboxypepD_reg"/>
    <property type="match status" value="1"/>
</dbReference>
<comment type="caution">
    <text evidence="1">The sequence shown here is derived from an EMBL/GenBank/DDBJ whole genome shotgun (WGS) entry which is preliminary data.</text>
</comment>
<dbReference type="InterPro" id="IPR011990">
    <property type="entry name" value="TPR-like_helical_dom_sf"/>
</dbReference>
<sequence>MGKHSLTFIVLFLVNLFALNGQGPMVPENSGQQMYKDAIAQSKQLIQYGFDSPELYGKLANSYFFVSDYSQAADWYHKYDQHPESQLDWEFMIRFATSLKKLGRAEEANVLFDRFKAEHRLMEDDLAKSVDYLQIVSENAVRYTVADAGINSDAPEFNGFYTDEWYYYASAKKGGRKHTKDPVAGTRTMDIYKMPVAVRGRPAGRPIKLNNEINSDQHESSWVIAPQGKEAYFTRASIDPNANRPYHLKIFMAELDPQSGEWGNVTEVALNAPLHSNAYPTLSPDGTQLYFASDRPGGFGQMDLYMAERDADGQWTKIKNLGPKINTSEREAFPFISAKKELYFASDGHHGFGGYDVYYVDLTDEKELLLNVGMPVNSPSDDFAFSVDTESQKGLFTSNRNGNEDLFVHTETITIRDYLRQEVKGFVSNQFTGVPMKGVDVLVYDKENELVASTTTDEYGNYDMSFNLRGGYTLKLEQDGMALADYTVSSRHEAYVANFDIPAQNGMDGFGETDRLAEVSLPEGVDLEQLFFGEVNSSLDDKSKEALIKVGKMLKEHPGLVINVGSTGNSVEKGSYEEWVLEKRGKKIQEFLEAQGVDGNRLSFVKKDIIPCEGADCPEQPGQDIRNVFLEFEDEEEDPE</sequence>
<evidence type="ECO:0008006" key="3">
    <source>
        <dbReference type="Google" id="ProtNLM"/>
    </source>
</evidence>
<dbReference type="Gene3D" id="2.120.10.30">
    <property type="entry name" value="TolB, C-terminal domain"/>
    <property type="match status" value="1"/>
</dbReference>
<dbReference type="InterPro" id="IPR011659">
    <property type="entry name" value="WD40"/>
</dbReference>